<dbReference type="GO" id="GO:0016616">
    <property type="term" value="F:oxidoreductase activity, acting on the CH-OH group of donors, NAD or NADP as acceptor"/>
    <property type="evidence" value="ECO:0007669"/>
    <property type="project" value="UniProtKB-ARBA"/>
</dbReference>
<dbReference type="Pfam" id="PF00106">
    <property type="entry name" value="adh_short"/>
    <property type="match status" value="1"/>
</dbReference>
<dbReference type="PRINTS" id="PR00080">
    <property type="entry name" value="SDRFAMILY"/>
</dbReference>
<dbReference type="Proteomes" id="UP000064189">
    <property type="component" value="Unassembled WGS sequence"/>
</dbReference>
<dbReference type="InterPro" id="IPR002347">
    <property type="entry name" value="SDR_fam"/>
</dbReference>
<organism evidence="4 5">
    <name type="scientific">Peribacillus simplex</name>
    <dbReference type="NCBI Taxonomy" id="1478"/>
    <lineage>
        <taxon>Bacteria</taxon>
        <taxon>Bacillati</taxon>
        <taxon>Bacillota</taxon>
        <taxon>Bacilli</taxon>
        <taxon>Bacillales</taxon>
        <taxon>Bacillaceae</taxon>
        <taxon>Peribacillus</taxon>
    </lineage>
</organism>
<dbReference type="PROSITE" id="PS00061">
    <property type="entry name" value="ADH_SHORT"/>
    <property type="match status" value="1"/>
</dbReference>
<dbReference type="PRINTS" id="PR00081">
    <property type="entry name" value="GDHRDH"/>
</dbReference>
<dbReference type="GO" id="GO:0016020">
    <property type="term" value="C:membrane"/>
    <property type="evidence" value="ECO:0007669"/>
    <property type="project" value="TreeGrafter"/>
</dbReference>
<reference evidence="4 5" key="1">
    <citation type="submission" date="2015-11" db="EMBL/GenBank/DDBJ databases">
        <title>Genome Sequence of Bacillus simplex strain VanAntwerpen2.</title>
        <authorList>
            <person name="Couger M.B."/>
        </authorList>
    </citation>
    <scope>NUCLEOTIDE SEQUENCE [LARGE SCALE GENOMIC DNA]</scope>
    <source>
        <strain evidence="4 5">VanAntwerpen02</strain>
    </source>
</reference>
<evidence type="ECO:0000256" key="1">
    <source>
        <dbReference type="ARBA" id="ARBA00006484"/>
    </source>
</evidence>
<dbReference type="PANTHER" id="PTHR44196">
    <property type="entry name" value="DEHYDROGENASE/REDUCTASE SDR FAMILY MEMBER 7B"/>
    <property type="match status" value="1"/>
</dbReference>
<dbReference type="Gene3D" id="3.40.50.720">
    <property type="entry name" value="NAD(P)-binding Rossmann-like Domain"/>
    <property type="match status" value="1"/>
</dbReference>
<comment type="caution">
    <text evidence="4">The sequence shown here is derived from an EMBL/GenBank/DDBJ whole genome shotgun (WGS) entry which is preliminary data.</text>
</comment>
<gene>
    <name evidence="4" type="ORF">AS888_02550</name>
</gene>
<dbReference type="EMBL" id="LNNH01000055">
    <property type="protein sequence ID" value="KWW11427.1"/>
    <property type="molecule type" value="Genomic_DNA"/>
</dbReference>
<dbReference type="FunFam" id="3.40.50.720:FF:000047">
    <property type="entry name" value="NADP-dependent L-serine/L-allo-threonine dehydrogenase"/>
    <property type="match status" value="1"/>
</dbReference>
<dbReference type="InterPro" id="IPR020904">
    <property type="entry name" value="Sc_DH/Rdtase_CS"/>
</dbReference>
<keyword evidence="2" id="KW-0560">Oxidoreductase</keyword>
<name>A0A109MSR7_9BACI</name>
<comment type="similarity">
    <text evidence="1 3">Belongs to the short-chain dehydrogenases/reductases (SDR) family.</text>
</comment>
<dbReference type="SUPFAM" id="SSF51735">
    <property type="entry name" value="NAD(P)-binding Rossmann-fold domains"/>
    <property type="match status" value="1"/>
</dbReference>
<protein>
    <submittedName>
        <fullName evidence="4">Oxidoreductase</fullName>
    </submittedName>
</protein>
<dbReference type="PANTHER" id="PTHR44196:SF1">
    <property type="entry name" value="DEHYDROGENASE_REDUCTASE SDR FAMILY MEMBER 7B"/>
    <property type="match status" value="1"/>
</dbReference>
<dbReference type="AlphaFoldDB" id="A0A109MSR7"/>
<evidence type="ECO:0000313" key="4">
    <source>
        <dbReference type="EMBL" id="KWW11427.1"/>
    </source>
</evidence>
<evidence type="ECO:0000256" key="3">
    <source>
        <dbReference type="RuleBase" id="RU000363"/>
    </source>
</evidence>
<sequence length="263" mass="28967">MKNLQGKVIVITGSSGGIGKEVAIEAAKQGGRLVLLARSLDKLQQVKNELITRYGIDAYAFKLDVSDTEQITSVFHDIHTQIGEVDVLVNNAGFGTFKEAQDTGIDETKAMFAVNVIGLMACTKQVLPYMKQRKSGHIINIASQAAKIATPKSTLYSSTKFAVLGYSNALRLELMEDHVYVTTVNPGPIETNFFGIADESGTYVKNVEKFMLKPERVATKIVAAMLTNKREINLPGWMDFAGKWYTLFPGITEFLGKKAFFKK</sequence>
<dbReference type="RefSeq" id="WP_061144366.1">
    <property type="nucleotide sequence ID" value="NZ_LNNH01000055.1"/>
</dbReference>
<dbReference type="InterPro" id="IPR036291">
    <property type="entry name" value="NAD(P)-bd_dom_sf"/>
</dbReference>
<evidence type="ECO:0000313" key="5">
    <source>
        <dbReference type="Proteomes" id="UP000064189"/>
    </source>
</evidence>
<evidence type="ECO:0000256" key="2">
    <source>
        <dbReference type="ARBA" id="ARBA00023002"/>
    </source>
</evidence>
<proteinExistence type="inferred from homology"/>
<accession>A0A109MSR7</accession>
<dbReference type="PIRSF" id="PIRSF000126">
    <property type="entry name" value="11-beta-HSD1"/>
    <property type="match status" value="1"/>
</dbReference>
<keyword evidence="5" id="KW-1185">Reference proteome</keyword>